<comment type="caution">
    <text evidence="1">The sequence shown here is derived from an EMBL/GenBank/DDBJ whole genome shotgun (WGS) entry which is preliminary data.</text>
</comment>
<organism evidence="1 2">
    <name type="scientific">Hyalomma asiaticum</name>
    <name type="common">Tick</name>
    <dbReference type="NCBI Taxonomy" id="266040"/>
    <lineage>
        <taxon>Eukaryota</taxon>
        <taxon>Metazoa</taxon>
        <taxon>Ecdysozoa</taxon>
        <taxon>Arthropoda</taxon>
        <taxon>Chelicerata</taxon>
        <taxon>Arachnida</taxon>
        <taxon>Acari</taxon>
        <taxon>Parasitiformes</taxon>
        <taxon>Ixodida</taxon>
        <taxon>Ixodoidea</taxon>
        <taxon>Ixodidae</taxon>
        <taxon>Hyalomminae</taxon>
        <taxon>Hyalomma</taxon>
    </lineage>
</organism>
<proteinExistence type="predicted"/>
<keyword evidence="2" id="KW-1185">Reference proteome</keyword>
<gene>
    <name evidence="1" type="ORF">HPB50_005577</name>
</gene>
<protein>
    <submittedName>
        <fullName evidence="1">Uncharacterized protein</fullName>
    </submittedName>
</protein>
<dbReference type="Proteomes" id="UP000821845">
    <property type="component" value="Chromosome 3"/>
</dbReference>
<sequence length="242" mass="27585">MESTAPLESLEDVAFRELGETPAIKEAALNELRQLLSGAWNADICKVNDFCRVGIALFEHFILQEDTQVRGVVATIDLQGLSIYHLVHYTPSVIRTVISLAQIQLFGHNLKELHQLMPNDVIPEEHGGTNESYDFDPLEKELESEEVFFRKLGSYGYYSEPSLRCPTGDAFLVKFLRARKYDEQAAFINIKKYFKARKDHPEMFQDLTPTRFLRYCVSQASPDHNLTPQRSHGKDCCAAEGR</sequence>
<name>A0ACB7SJV8_HYAAI</name>
<evidence type="ECO:0000313" key="2">
    <source>
        <dbReference type="Proteomes" id="UP000821845"/>
    </source>
</evidence>
<dbReference type="EMBL" id="CM023483">
    <property type="protein sequence ID" value="KAH6935417.1"/>
    <property type="molecule type" value="Genomic_DNA"/>
</dbReference>
<accession>A0ACB7SJV8</accession>
<evidence type="ECO:0000313" key="1">
    <source>
        <dbReference type="EMBL" id="KAH6935417.1"/>
    </source>
</evidence>
<reference evidence="1" key="1">
    <citation type="submission" date="2020-05" db="EMBL/GenBank/DDBJ databases">
        <title>Large-scale comparative analyses of tick genomes elucidate their genetic diversity and vector capacities.</title>
        <authorList>
            <person name="Jia N."/>
            <person name="Wang J."/>
            <person name="Shi W."/>
            <person name="Du L."/>
            <person name="Sun Y."/>
            <person name="Zhan W."/>
            <person name="Jiang J."/>
            <person name="Wang Q."/>
            <person name="Zhang B."/>
            <person name="Ji P."/>
            <person name="Sakyi L.B."/>
            <person name="Cui X."/>
            <person name="Yuan T."/>
            <person name="Jiang B."/>
            <person name="Yang W."/>
            <person name="Lam T.T.-Y."/>
            <person name="Chang Q."/>
            <person name="Ding S."/>
            <person name="Wang X."/>
            <person name="Zhu J."/>
            <person name="Ruan X."/>
            <person name="Zhao L."/>
            <person name="Wei J."/>
            <person name="Que T."/>
            <person name="Du C."/>
            <person name="Cheng J."/>
            <person name="Dai P."/>
            <person name="Han X."/>
            <person name="Huang E."/>
            <person name="Gao Y."/>
            <person name="Liu J."/>
            <person name="Shao H."/>
            <person name="Ye R."/>
            <person name="Li L."/>
            <person name="Wei W."/>
            <person name="Wang X."/>
            <person name="Wang C."/>
            <person name="Yang T."/>
            <person name="Huo Q."/>
            <person name="Li W."/>
            <person name="Guo W."/>
            <person name="Chen H."/>
            <person name="Zhou L."/>
            <person name="Ni X."/>
            <person name="Tian J."/>
            <person name="Zhou Y."/>
            <person name="Sheng Y."/>
            <person name="Liu T."/>
            <person name="Pan Y."/>
            <person name="Xia L."/>
            <person name="Li J."/>
            <person name="Zhao F."/>
            <person name="Cao W."/>
        </authorList>
    </citation>
    <scope>NUCLEOTIDE SEQUENCE</scope>
    <source>
        <strain evidence="1">Hyas-2018</strain>
    </source>
</reference>